<dbReference type="Pfam" id="PF16861">
    <property type="entry name" value="Carbam_trans_C"/>
    <property type="match status" value="1"/>
</dbReference>
<organism evidence="4 5">
    <name type="scientific">Lentzea sokolovensis</name>
    <dbReference type="NCBI Taxonomy" id="3095429"/>
    <lineage>
        <taxon>Bacteria</taxon>
        <taxon>Bacillati</taxon>
        <taxon>Actinomycetota</taxon>
        <taxon>Actinomycetes</taxon>
        <taxon>Pseudonocardiales</taxon>
        <taxon>Pseudonocardiaceae</taxon>
        <taxon>Lentzea</taxon>
    </lineage>
</organism>
<evidence type="ECO:0000313" key="5">
    <source>
        <dbReference type="Proteomes" id="UP001285352"/>
    </source>
</evidence>
<comment type="similarity">
    <text evidence="1">Belongs to the NodU/CmcH family.</text>
</comment>
<feature type="domain" description="Carbamoyltransferase" evidence="2">
    <location>
        <begin position="119"/>
        <end position="340"/>
    </location>
</feature>
<dbReference type="SUPFAM" id="SSF53067">
    <property type="entry name" value="Actin-like ATPase domain"/>
    <property type="match status" value="1"/>
</dbReference>
<dbReference type="InterPro" id="IPR031730">
    <property type="entry name" value="Carbam_trans_C"/>
</dbReference>
<feature type="domain" description="Carbamoyltransferase C-terminal" evidence="3">
    <location>
        <begin position="394"/>
        <end position="564"/>
    </location>
</feature>
<dbReference type="Pfam" id="PF02543">
    <property type="entry name" value="Carbam_trans_N"/>
    <property type="match status" value="1"/>
</dbReference>
<protein>
    <submittedName>
        <fullName evidence="4">Carbamoyltransferase C-terminal domain-containing protein</fullName>
    </submittedName>
</protein>
<comment type="caution">
    <text evidence="4">The sequence shown here is derived from an EMBL/GenBank/DDBJ whole genome shotgun (WGS) entry which is preliminary data.</text>
</comment>
<dbReference type="InterPro" id="IPR051338">
    <property type="entry name" value="NodU/CmcH_Carbamoyltrnsfr"/>
</dbReference>
<keyword evidence="5" id="KW-1185">Reference proteome</keyword>
<reference evidence="4 5" key="1">
    <citation type="submission" date="2023-11" db="EMBL/GenBank/DDBJ databases">
        <title>Lentzea sokolovensis, sp. nov., Lentzea kristufkii, sp. nov., and Lentzea miocenensis, sp. nov., rare actinobacteria from Sokolov Coal Basin, Miocene lacustrine sediment, Czech Republic.</title>
        <authorList>
            <person name="Lara A."/>
            <person name="Kotroba L."/>
            <person name="Nouioui I."/>
            <person name="Neumann-Schaal M."/>
            <person name="Mast Y."/>
            <person name="Chronakova A."/>
        </authorList>
    </citation>
    <scope>NUCLEOTIDE SEQUENCE [LARGE SCALE GENOMIC DNA]</scope>
    <source>
        <strain evidence="4 5">BCCO 10_0061</strain>
    </source>
</reference>
<gene>
    <name evidence="4" type="ORF">SK854_33685</name>
</gene>
<dbReference type="Gene3D" id="3.30.420.40">
    <property type="match status" value="2"/>
</dbReference>
<evidence type="ECO:0000256" key="1">
    <source>
        <dbReference type="ARBA" id="ARBA00006129"/>
    </source>
</evidence>
<evidence type="ECO:0000259" key="3">
    <source>
        <dbReference type="Pfam" id="PF16861"/>
    </source>
</evidence>
<name>A0ABU4V6K1_9PSEU</name>
<reference evidence="4 5" key="2">
    <citation type="submission" date="2023-11" db="EMBL/GenBank/DDBJ databases">
        <authorList>
            <person name="Lara A.C."/>
            <person name="Chronakova A."/>
        </authorList>
    </citation>
    <scope>NUCLEOTIDE SEQUENCE [LARGE SCALE GENOMIC DNA]</scope>
    <source>
        <strain evidence="4 5">BCCO 10_0061</strain>
    </source>
</reference>
<dbReference type="Proteomes" id="UP001285352">
    <property type="component" value="Unassembled WGS sequence"/>
</dbReference>
<dbReference type="InterPro" id="IPR043129">
    <property type="entry name" value="ATPase_NBD"/>
</dbReference>
<dbReference type="InterPro" id="IPR038152">
    <property type="entry name" value="Carbam_trans_C_sf"/>
</dbReference>
<dbReference type="RefSeq" id="WP_319979163.1">
    <property type="nucleotide sequence ID" value="NZ_JAXAVU010000013.1"/>
</dbReference>
<dbReference type="InterPro" id="IPR003696">
    <property type="entry name" value="Carbtransf_dom"/>
</dbReference>
<dbReference type="PANTHER" id="PTHR34847">
    <property type="entry name" value="NODULATION PROTEIN U"/>
    <property type="match status" value="1"/>
</dbReference>
<sequence length="577" mass="61589">MPGLTPREHAIFQGADAAAALVGGGRVIAASAQERFDGVKHSSVFPADAATFCLEYAGLSAADLDVVAHSFSFGPEREFYTGLPGFYADMYDEVLAPEVNQRAAEEALGVDLAGRFTPVPHHLAHAASAYVPSGFTESLVLVADGLGERHSTTVLAARPDGYETLSTAPAHSSLGLLYGLFTLYLGFWFGDGEYKVMGLAPYGDPSKYAPTIMRNWVALESEGRFSLSVLLANVTDLEKETYRGALTVLEQELGPARGDDEPLEQRHMDIAAGLQSVVQTVQMHLLRHFRAQTGLSRLCLAGGVGLNCVANGALLRSGLFDDIYVQPAAGDDGAALGAALYVAQTMSSATTAPARPLLGPEYDGAECRAAAQAAGGVTLREFESDAALVGEVSDLIAAGAVVGWFSGRMEYGPRALGSRSILADPRRTDMRDRINSLVKKRESFRPFAPAISAAHAADWFEIEPEDVHRFADMLFVAYVRPERAELLPATTHVDGSARVQTVDEADNPRFWSLIEAFGQRTGVPVLLNTSFNVRGQPIVRTPAEAVTTFLDAGLDALVLGDLLLIRDAADSSQEGSR</sequence>
<proteinExistence type="inferred from homology"/>
<accession>A0ABU4V6K1</accession>
<evidence type="ECO:0000259" key="2">
    <source>
        <dbReference type="Pfam" id="PF02543"/>
    </source>
</evidence>
<dbReference type="Gene3D" id="3.90.870.20">
    <property type="entry name" value="Carbamoyltransferase, C-terminal domain"/>
    <property type="match status" value="1"/>
</dbReference>
<dbReference type="PANTHER" id="PTHR34847:SF1">
    <property type="entry name" value="NODULATION PROTEIN U"/>
    <property type="match status" value="1"/>
</dbReference>
<evidence type="ECO:0000313" key="4">
    <source>
        <dbReference type="EMBL" id="MDX8147105.1"/>
    </source>
</evidence>
<dbReference type="EMBL" id="JAXAVU010000013">
    <property type="protein sequence ID" value="MDX8147105.1"/>
    <property type="molecule type" value="Genomic_DNA"/>
</dbReference>